<reference evidence="2 3" key="1">
    <citation type="journal article" date="2018" name="Nat. Ecol. Evol.">
        <title>Pezizomycetes genomes reveal the molecular basis of ectomycorrhizal truffle lifestyle.</title>
        <authorList>
            <person name="Murat C."/>
            <person name="Payen T."/>
            <person name="Noel B."/>
            <person name="Kuo A."/>
            <person name="Morin E."/>
            <person name="Chen J."/>
            <person name="Kohler A."/>
            <person name="Krizsan K."/>
            <person name="Balestrini R."/>
            <person name="Da Silva C."/>
            <person name="Montanini B."/>
            <person name="Hainaut M."/>
            <person name="Levati E."/>
            <person name="Barry K.W."/>
            <person name="Belfiori B."/>
            <person name="Cichocki N."/>
            <person name="Clum A."/>
            <person name="Dockter R.B."/>
            <person name="Fauchery L."/>
            <person name="Guy J."/>
            <person name="Iotti M."/>
            <person name="Le Tacon F."/>
            <person name="Lindquist E.A."/>
            <person name="Lipzen A."/>
            <person name="Malagnac F."/>
            <person name="Mello A."/>
            <person name="Molinier V."/>
            <person name="Miyauchi S."/>
            <person name="Poulain J."/>
            <person name="Riccioni C."/>
            <person name="Rubini A."/>
            <person name="Sitrit Y."/>
            <person name="Splivallo R."/>
            <person name="Traeger S."/>
            <person name="Wang M."/>
            <person name="Zifcakova L."/>
            <person name="Wipf D."/>
            <person name="Zambonelli A."/>
            <person name="Paolocci F."/>
            <person name="Nowrousian M."/>
            <person name="Ottonello S."/>
            <person name="Baldrian P."/>
            <person name="Spatafora J.W."/>
            <person name="Henrissat B."/>
            <person name="Nagy L.G."/>
            <person name="Aury J.M."/>
            <person name="Wincker P."/>
            <person name="Grigoriev I.V."/>
            <person name="Bonfante P."/>
            <person name="Martin F.M."/>
        </authorList>
    </citation>
    <scope>NUCLEOTIDE SEQUENCE [LARGE SCALE GENOMIC DNA]</scope>
    <source>
        <strain evidence="2 3">RN42</strain>
    </source>
</reference>
<feature type="compositionally biased region" description="Basic and acidic residues" evidence="1">
    <location>
        <begin position="80"/>
        <end position="91"/>
    </location>
</feature>
<feature type="region of interest" description="Disordered" evidence="1">
    <location>
        <begin position="547"/>
        <end position="589"/>
    </location>
</feature>
<evidence type="ECO:0000313" key="2">
    <source>
        <dbReference type="EMBL" id="RPA79380.1"/>
    </source>
</evidence>
<feature type="compositionally biased region" description="Pro residues" evidence="1">
    <location>
        <begin position="605"/>
        <end position="615"/>
    </location>
</feature>
<feature type="compositionally biased region" description="Polar residues" evidence="1">
    <location>
        <begin position="28"/>
        <end position="42"/>
    </location>
</feature>
<feature type="compositionally biased region" description="Basic residues" evidence="1">
    <location>
        <begin position="396"/>
        <end position="406"/>
    </location>
</feature>
<feature type="compositionally biased region" description="Polar residues" evidence="1">
    <location>
        <begin position="182"/>
        <end position="198"/>
    </location>
</feature>
<evidence type="ECO:0000313" key="3">
    <source>
        <dbReference type="Proteomes" id="UP000275078"/>
    </source>
</evidence>
<protein>
    <submittedName>
        <fullName evidence="2">Uncharacterized protein</fullName>
    </submittedName>
</protein>
<sequence length="838" mass="93863">MEPPMQPKVRFPGIGRRAQLQKEKYRNHQSPPDASPTQSSASEGPPRSILKKPYTISTYQPCEIELAPPKTDAALQEGLSETRERAQREETAAASSTPSRSTRKRSQSMGPRPSGKKLRRSRRVDPHNPDIEDGYATDAIYIHSDSEDHKSRPTPVRRSGRARERTVPIEVLQQDTAKDTAKNSSPKASIHVRSNTTPAPKHVQKRVRRSTTVDEGYSTELRARSNASSTATPRAVRKAHTALVGGDSDSEVLLPKDEPKVEPMEDASDMDYTEARPPKSNTSTARWTRSKSVKVEPGLSMPTGGLKMFSVIINNSWVEKSLYIKVEDDEEEEIRTRSRTSPLTPVPFDIMCLDLSREARRWRKEEKRKIQEREERARKRRVEEEEEERKREAMKERRRATARRHYEKKKEAKRLLMELERNTNSAAVTAIGISAIASPAEEVCESITLQVPASTSSLSVSDIPPENQPVPPFNTPIEQPAIPLQERTGCSTAALPDGLSSQDGSSALQFSSTRQLIVQLAIRSEMMPSLLEDEEDNYRSMSCTLAAPSETPSTFQSVSEISESGRVEAPKQQSASPQQGLETLFTDDGSCMPDAVPSRSYCASPPSPPSNPIPPLSRCPHDIGDKVKESIHFIGDRLAEAMALPYDVPTTLSVSTAKASACLTLPPTFGPTTMWTDLEKDLKTSILNLHRRYETFLRLESNPDDASKRKSARIFIGQCLRTLRSVAQEAFNWQQRTVSSGGGSGCLRDFTTLKENIKPTEKWGLGQIETLVTMGIEKSEERGMGVGNDVCESCWDVECMREERRARRQWERREEREETRMIDLVKIKKEEAEVVMLE</sequence>
<name>A0A3N4I5L0_ASCIM</name>
<feature type="compositionally biased region" description="Polar residues" evidence="1">
    <location>
        <begin position="571"/>
        <end position="581"/>
    </location>
</feature>
<dbReference type="AlphaFoldDB" id="A0A3N4I5L0"/>
<proteinExistence type="predicted"/>
<gene>
    <name evidence="2" type="ORF">BJ508DRAFT_363252</name>
</gene>
<evidence type="ECO:0000256" key="1">
    <source>
        <dbReference type="SAM" id="MobiDB-lite"/>
    </source>
</evidence>
<feature type="compositionally biased region" description="Polar residues" evidence="1">
    <location>
        <begin position="550"/>
        <end position="562"/>
    </location>
</feature>
<feature type="compositionally biased region" description="Basic and acidic residues" evidence="1">
    <location>
        <begin position="254"/>
        <end position="263"/>
    </location>
</feature>
<organism evidence="2 3">
    <name type="scientific">Ascobolus immersus RN42</name>
    <dbReference type="NCBI Taxonomy" id="1160509"/>
    <lineage>
        <taxon>Eukaryota</taxon>
        <taxon>Fungi</taxon>
        <taxon>Dikarya</taxon>
        <taxon>Ascomycota</taxon>
        <taxon>Pezizomycotina</taxon>
        <taxon>Pezizomycetes</taxon>
        <taxon>Pezizales</taxon>
        <taxon>Ascobolaceae</taxon>
        <taxon>Ascobolus</taxon>
    </lineage>
</organism>
<dbReference type="Proteomes" id="UP000275078">
    <property type="component" value="Unassembled WGS sequence"/>
</dbReference>
<feature type="region of interest" description="Disordered" evidence="1">
    <location>
        <begin position="364"/>
        <end position="406"/>
    </location>
</feature>
<keyword evidence="3" id="KW-1185">Reference proteome</keyword>
<accession>A0A3N4I5L0</accession>
<dbReference type="EMBL" id="ML119700">
    <property type="protein sequence ID" value="RPA79380.1"/>
    <property type="molecule type" value="Genomic_DNA"/>
</dbReference>
<feature type="compositionally biased region" description="Basic and acidic residues" evidence="1">
    <location>
        <begin position="364"/>
        <end position="395"/>
    </location>
</feature>
<feature type="region of interest" description="Disordered" evidence="1">
    <location>
        <begin position="596"/>
        <end position="615"/>
    </location>
</feature>
<feature type="region of interest" description="Disordered" evidence="1">
    <location>
        <begin position="1"/>
        <end position="289"/>
    </location>
</feature>